<evidence type="ECO:0000313" key="1">
    <source>
        <dbReference type="EMBL" id="MFC5652313.1"/>
    </source>
</evidence>
<proteinExistence type="predicted"/>
<dbReference type="Proteomes" id="UP001596047">
    <property type="component" value="Unassembled WGS sequence"/>
</dbReference>
<gene>
    <name evidence="1" type="ORF">ACFPYJ_25015</name>
</gene>
<organism evidence="1 2">
    <name type="scientific">Paenibacillus solisilvae</name>
    <dbReference type="NCBI Taxonomy" id="2486751"/>
    <lineage>
        <taxon>Bacteria</taxon>
        <taxon>Bacillati</taxon>
        <taxon>Bacillota</taxon>
        <taxon>Bacilli</taxon>
        <taxon>Bacillales</taxon>
        <taxon>Paenibacillaceae</taxon>
        <taxon>Paenibacillus</taxon>
    </lineage>
</organism>
<name>A0ABW0W3Q7_9BACL</name>
<reference evidence="2" key="1">
    <citation type="journal article" date="2019" name="Int. J. Syst. Evol. Microbiol.">
        <title>The Global Catalogue of Microorganisms (GCM) 10K type strain sequencing project: providing services to taxonomists for standard genome sequencing and annotation.</title>
        <authorList>
            <consortium name="The Broad Institute Genomics Platform"/>
            <consortium name="The Broad Institute Genome Sequencing Center for Infectious Disease"/>
            <person name="Wu L."/>
            <person name="Ma J."/>
        </authorList>
    </citation>
    <scope>NUCLEOTIDE SEQUENCE [LARGE SCALE GENOMIC DNA]</scope>
    <source>
        <strain evidence="2">CGMCC 1.3240</strain>
    </source>
</reference>
<accession>A0ABW0W3Q7</accession>
<comment type="caution">
    <text evidence="1">The sequence shown here is derived from an EMBL/GenBank/DDBJ whole genome shotgun (WGS) entry which is preliminary data.</text>
</comment>
<sequence length="158" mass="18113">MQGIELCRRFYVEIIEPLMKNNFPSAAYSAALLGPGSEVLGYDTEMSRDHDWGPRVYLFLQEPDWGLSREIRELLVRQVPEHFYGFPVDTRMTVITTVPRFIKSCLSVDINKPLEPVDWLTFPSQTLLEITGGEVHHGLYLAAHRSGRTFDAPRGVYR</sequence>
<keyword evidence="2" id="KW-1185">Reference proteome</keyword>
<protein>
    <submittedName>
        <fullName evidence="1">Uncharacterized protein</fullName>
    </submittedName>
</protein>
<evidence type="ECO:0000313" key="2">
    <source>
        <dbReference type="Proteomes" id="UP001596047"/>
    </source>
</evidence>
<dbReference type="EMBL" id="JBHSOW010000095">
    <property type="protein sequence ID" value="MFC5652313.1"/>
    <property type="molecule type" value="Genomic_DNA"/>
</dbReference>
<dbReference type="RefSeq" id="WP_379190948.1">
    <property type="nucleotide sequence ID" value="NZ_JBHSOW010000095.1"/>
</dbReference>